<sequence>MLPPTPSMAILCTLPSPHSTIIKTVDIAAVAIYLRRGYNIQISVFDLRFAISMPDLQTFLSHSIREFKP</sequence>
<comment type="caution">
    <text evidence="1">The sequence shown here is derived from an EMBL/GenBank/DDBJ whole genome shotgun (WGS) entry which is preliminary data.</text>
</comment>
<evidence type="ECO:0000313" key="2">
    <source>
        <dbReference type="Proteomes" id="UP001229421"/>
    </source>
</evidence>
<dbReference type="Proteomes" id="UP001229421">
    <property type="component" value="Unassembled WGS sequence"/>
</dbReference>
<evidence type="ECO:0000313" key="1">
    <source>
        <dbReference type="EMBL" id="KAK1408905.1"/>
    </source>
</evidence>
<gene>
    <name evidence="1" type="ORF">QVD17_41050</name>
</gene>
<accession>A0AAD8JQH8</accession>
<organism evidence="1 2">
    <name type="scientific">Tagetes erecta</name>
    <name type="common">African marigold</name>
    <dbReference type="NCBI Taxonomy" id="13708"/>
    <lineage>
        <taxon>Eukaryota</taxon>
        <taxon>Viridiplantae</taxon>
        <taxon>Streptophyta</taxon>
        <taxon>Embryophyta</taxon>
        <taxon>Tracheophyta</taxon>
        <taxon>Spermatophyta</taxon>
        <taxon>Magnoliopsida</taxon>
        <taxon>eudicotyledons</taxon>
        <taxon>Gunneridae</taxon>
        <taxon>Pentapetalae</taxon>
        <taxon>asterids</taxon>
        <taxon>campanulids</taxon>
        <taxon>Asterales</taxon>
        <taxon>Asteraceae</taxon>
        <taxon>Asteroideae</taxon>
        <taxon>Heliantheae alliance</taxon>
        <taxon>Tageteae</taxon>
        <taxon>Tagetes</taxon>
    </lineage>
</organism>
<keyword evidence="2" id="KW-1185">Reference proteome</keyword>
<dbReference type="EMBL" id="JAUHHV010000011">
    <property type="protein sequence ID" value="KAK1408905.1"/>
    <property type="molecule type" value="Genomic_DNA"/>
</dbReference>
<name>A0AAD8JQH8_TARER</name>
<reference evidence="1" key="1">
    <citation type="journal article" date="2023" name="bioRxiv">
        <title>Improved chromosome-level genome assembly for marigold (Tagetes erecta).</title>
        <authorList>
            <person name="Jiang F."/>
            <person name="Yuan L."/>
            <person name="Wang S."/>
            <person name="Wang H."/>
            <person name="Xu D."/>
            <person name="Wang A."/>
            <person name="Fan W."/>
        </authorList>
    </citation>
    <scope>NUCLEOTIDE SEQUENCE</scope>
    <source>
        <strain evidence="1">WSJ</strain>
        <tissue evidence="1">Leaf</tissue>
    </source>
</reference>
<proteinExistence type="predicted"/>
<protein>
    <submittedName>
        <fullName evidence="1">Uncharacterized protein</fullName>
    </submittedName>
</protein>
<dbReference type="AlphaFoldDB" id="A0AAD8JQH8"/>